<evidence type="ECO:0000313" key="3">
    <source>
        <dbReference type="Proteomes" id="UP001203058"/>
    </source>
</evidence>
<dbReference type="InterPro" id="IPR004360">
    <property type="entry name" value="Glyas_Fos-R_dOase_dom"/>
</dbReference>
<organism evidence="2 3">
    <name type="scientific">Sphingomonas telluris</name>
    <dbReference type="NCBI Taxonomy" id="2907998"/>
    <lineage>
        <taxon>Bacteria</taxon>
        <taxon>Pseudomonadati</taxon>
        <taxon>Pseudomonadota</taxon>
        <taxon>Alphaproteobacteria</taxon>
        <taxon>Sphingomonadales</taxon>
        <taxon>Sphingomonadaceae</taxon>
        <taxon>Sphingomonas</taxon>
    </lineage>
</organism>
<accession>A0ABS9VQ33</accession>
<reference evidence="2 3" key="1">
    <citation type="submission" date="2022-03" db="EMBL/GenBank/DDBJ databases">
        <authorList>
            <person name="Jo J.-H."/>
            <person name="Im W.-T."/>
        </authorList>
    </citation>
    <scope>NUCLEOTIDE SEQUENCE [LARGE SCALE GENOMIC DNA]</scope>
    <source>
        <strain evidence="2 3">SM33</strain>
    </source>
</reference>
<dbReference type="InterPro" id="IPR029068">
    <property type="entry name" value="Glyas_Bleomycin-R_OHBP_Dase"/>
</dbReference>
<keyword evidence="2" id="KW-0456">Lyase</keyword>
<sequence length="150" mass="16537">MSRKIFVNLPVEDLERSKRFYEAIGARNEPKFTNEAAAMMVLSDTIHIMLLTKPFYSTFTTRPIADAHQTSQVLLCISCDSPAEVDEITNAAGAAGGKIDVSQEDQTQGGPMYGRDFEDPDGHQWAPMWMDPEFAEKGAHPVESATADIV</sequence>
<dbReference type="EMBL" id="JAKZHW010000002">
    <property type="protein sequence ID" value="MCH8617080.1"/>
    <property type="molecule type" value="Genomic_DNA"/>
</dbReference>
<proteinExistence type="predicted"/>
<evidence type="ECO:0000313" key="2">
    <source>
        <dbReference type="EMBL" id="MCH8617080.1"/>
    </source>
</evidence>
<name>A0ABS9VQ33_9SPHN</name>
<evidence type="ECO:0000259" key="1">
    <source>
        <dbReference type="Pfam" id="PF00903"/>
    </source>
</evidence>
<dbReference type="PANTHER" id="PTHR36503">
    <property type="entry name" value="BLR2520 PROTEIN"/>
    <property type="match status" value="1"/>
</dbReference>
<gene>
    <name evidence="2" type="ORF">LZ016_13350</name>
</gene>
<comment type="caution">
    <text evidence="2">The sequence shown here is derived from an EMBL/GenBank/DDBJ whole genome shotgun (WGS) entry which is preliminary data.</text>
</comment>
<dbReference type="GO" id="GO:0016829">
    <property type="term" value="F:lyase activity"/>
    <property type="evidence" value="ECO:0007669"/>
    <property type="project" value="UniProtKB-KW"/>
</dbReference>
<dbReference type="Pfam" id="PF00903">
    <property type="entry name" value="Glyoxalase"/>
    <property type="match status" value="1"/>
</dbReference>
<dbReference type="Gene3D" id="3.10.180.10">
    <property type="entry name" value="2,3-Dihydroxybiphenyl 1,2-Dioxygenase, domain 1"/>
    <property type="match status" value="1"/>
</dbReference>
<dbReference type="SUPFAM" id="SSF54593">
    <property type="entry name" value="Glyoxalase/Bleomycin resistance protein/Dihydroxybiphenyl dioxygenase"/>
    <property type="match status" value="1"/>
</dbReference>
<dbReference type="PANTHER" id="PTHR36503:SF2">
    <property type="entry name" value="BLR2408 PROTEIN"/>
    <property type="match status" value="1"/>
</dbReference>
<protein>
    <submittedName>
        <fullName evidence="2">Lactoylglutathione lyase</fullName>
    </submittedName>
</protein>
<dbReference type="RefSeq" id="WP_241447951.1">
    <property type="nucleotide sequence ID" value="NZ_JAKZHW010000002.1"/>
</dbReference>
<feature type="domain" description="Glyoxalase/fosfomycin resistance/dioxygenase" evidence="1">
    <location>
        <begin position="7"/>
        <end position="125"/>
    </location>
</feature>
<keyword evidence="3" id="KW-1185">Reference proteome</keyword>
<dbReference type="Proteomes" id="UP001203058">
    <property type="component" value="Unassembled WGS sequence"/>
</dbReference>